<accession>D5H9C3</accession>
<dbReference type="HOGENOM" id="CLU_884561_0_0_10"/>
<dbReference type="CDD" id="cd02440">
    <property type="entry name" value="AdoMet_MTases"/>
    <property type="match status" value="1"/>
</dbReference>
<evidence type="ECO:0000259" key="1">
    <source>
        <dbReference type="Pfam" id="PF08242"/>
    </source>
</evidence>
<feature type="domain" description="Methyltransferase type 12" evidence="1">
    <location>
        <begin position="47"/>
        <end position="168"/>
    </location>
</feature>
<name>D5H9C3_SALRM</name>
<gene>
    <name evidence="2" type="ordered locus">SRM_01707</name>
</gene>
<dbReference type="InterPro" id="IPR029063">
    <property type="entry name" value="SAM-dependent_MTases_sf"/>
</dbReference>
<organism evidence="2 3">
    <name type="scientific">Salinibacter ruber (strain M8)</name>
    <dbReference type="NCBI Taxonomy" id="761659"/>
    <lineage>
        <taxon>Bacteria</taxon>
        <taxon>Pseudomonadati</taxon>
        <taxon>Rhodothermota</taxon>
        <taxon>Rhodothermia</taxon>
        <taxon>Rhodothermales</taxon>
        <taxon>Salinibacteraceae</taxon>
        <taxon>Salinibacter</taxon>
    </lineage>
</organism>
<reference evidence="3" key="2">
    <citation type="submission" date="2010-04" db="EMBL/GenBank/DDBJ databases">
        <title>Genome sequence of Salinibacter ruber M8.</title>
        <authorList>
            <consortium name="Genoscope"/>
        </authorList>
    </citation>
    <scope>NUCLEOTIDE SEQUENCE [LARGE SCALE GENOMIC DNA]</scope>
    <source>
        <strain evidence="3">M8</strain>
    </source>
</reference>
<evidence type="ECO:0000313" key="2">
    <source>
        <dbReference type="EMBL" id="CBH24628.1"/>
    </source>
</evidence>
<dbReference type="SUPFAM" id="SSF53335">
    <property type="entry name" value="S-adenosyl-L-methionine-dependent methyltransferases"/>
    <property type="match status" value="1"/>
</dbReference>
<dbReference type="Pfam" id="PF08242">
    <property type="entry name" value="Methyltransf_12"/>
    <property type="match status" value="1"/>
</dbReference>
<dbReference type="EMBL" id="FP565814">
    <property type="protein sequence ID" value="CBH24628.1"/>
    <property type="molecule type" value="Genomic_DNA"/>
</dbReference>
<dbReference type="Proteomes" id="UP000000933">
    <property type="component" value="Chromosome"/>
</dbReference>
<dbReference type="Gene3D" id="3.40.50.150">
    <property type="entry name" value="Vaccinia Virus protein VP39"/>
    <property type="match status" value="1"/>
</dbReference>
<dbReference type="AlphaFoldDB" id="D5H9C3"/>
<dbReference type="InterPro" id="IPR013217">
    <property type="entry name" value="Methyltransf_12"/>
</dbReference>
<proteinExistence type="predicted"/>
<protein>
    <recommendedName>
        <fullName evidence="1">Methyltransferase type 12 domain-containing protein</fullName>
    </recommendedName>
</protein>
<sequence>MSVNAPDAYRLSRYLTAKKSIDGRALNHRVWSRFVEELGGVSSLRILEVGAGVGATVERIVTALDVRTGPSLRYTLVDRNPAVLDTASSELRTWAEQQGFEVTGRSPQVWSADGESVALEFVTADLYDFAAAHDGGRFDAIVGQALFDLLRIPDAIQALRPLLRDRGLWYLPIHFDGVTAFEPPHDSGLDGRVETLYHESMTTDHDDGRAGDQSGRRLLTHLRDAGSTLLEAGGSDWIVWPQDGDYPADEAYFLYHILHFIENELRGHPALDDDAFADWLSDRRRQIHEGRLTYIAHQLDVLARTD</sequence>
<dbReference type="KEGG" id="srm:SRM_01707"/>
<evidence type="ECO:0000313" key="3">
    <source>
        <dbReference type="Proteomes" id="UP000000933"/>
    </source>
</evidence>
<reference evidence="2 3" key="1">
    <citation type="journal article" date="2010" name="ISME J.">
        <title>Fine-scale evolution: genomic, phenotypic and ecological differentiation in two coexisting Salinibacter ruber strains.</title>
        <authorList>
            <person name="Pena A."/>
            <person name="Teeling H."/>
            <person name="Huerta-Cepas J."/>
            <person name="Santos F."/>
            <person name="Yarza P."/>
            <person name="Brito-Echeverria J."/>
            <person name="Lucio M."/>
            <person name="Schmitt-Kopplin P."/>
            <person name="Meseguer I."/>
            <person name="Schenowitz C."/>
            <person name="Dossat C."/>
            <person name="Barbe V."/>
            <person name="Dopazo J."/>
            <person name="Rossello-Mora R."/>
            <person name="Schuler M."/>
            <person name="Glockner F.O."/>
            <person name="Amann R."/>
            <person name="Gabaldon T."/>
            <person name="Anton J."/>
        </authorList>
    </citation>
    <scope>NUCLEOTIDE SEQUENCE [LARGE SCALE GENOMIC DNA]</scope>
    <source>
        <strain evidence="2 3">M8</strain>
    </source>
</reference>